<dbReference type="PANTHER" id="PTHR12084:SF0">
    <property type="entry name" value="NUCLEAR PORE GLYCOPROTEIN P62"/>
    <property type="match status" value="1"/>
</dbReference>
<dbReference type="PANTHER" id="PTHR12084">
    <property type="entry name" value="NUCLEAR PORE GLYCOPROTEIN P62-RELATED"/>
    <property type="match status" value="1"/>
</dbReference>
<feature type="compositionally biased region" description="Polar residues" evidence="9">
    <location>
        <begin position="49"/>
        <end position="72"/>
    </location>
</feature>
<comment type="caution">
    <text evidence="11">The sequence shown here is derived from an EMBL/GenBank/DDBJ whole genome shotgun (WGS) entry which is preliminary data.</text>
</comment>
<dbReference type="Pfam" id="PF05064">
    <property type="entry name" value="Nsp1_C"/>
    <property type="match status" value="1"/>
</dbReference>
<evidence type="ECO:0000259" key="10">
    <source>
        <dbReference type="Pfam" id="PF05064"/>
    </source>
</evidence>
<evidence type="ECO:0000256" key="4">
    <source>
        <dbReference type="ARBA" id="ARBA00022816"/>
    </source>
</evidence>
<keyword evidence="12" id="KW-1185">Reference proteome</keyword>
<feature type="compositionally biased region" description="Low complexity" evidence="9">
    <location>
        <begin position="1"/>
        <end position="39"/>
    </location>
</feature>
<proteinExistence type="inferred from homology"/>
<evidence type="ECO:0000256" key="6">
    <source>
        <dbReference type="ARBA" id="ARBA00023010"/>
    </source>
</evidence>
<dbReference type="GO" id="GO:0051028">
    <property type="term" value="P:mRNA transport"/>
    <property type="evidence" value="ECO:0007669"/>
    <property type="project" value="UniProtKB-KW"/>
</dbReference>
<keyword evidence="4" id="KW-0509">mRNA transport</keyword>
<keyword evidence="3" id="KW-0813">Transport</keyword>
<evidence type="ECO:0000256" key="5">
    <source>
        <dbReference type="ARBA" id="ARBA00022927"/>
    </source>
</evidence>
<evidence type="ECO:0000313" key="11">
    <source>
        <dbReference type="EMBL" id="KAJ1361305.1"/>
    </source>
</evidence>
<sequence length="307" mass="33059">MFGTGTLSTTTTTSTATPATGSSPFSSIAVTSTTSTSTSQAPPLFGGLTKTSSNPIDNSTRTTTTDASGASEASTAGVSLKGLLEKEGSVVSACSQLLAMMTADTEISFSDLSAITQKMTLDLAADERAFLNCLLELNAYDRQLWENMQRISDVDSKLATLEEKQSKMIYNISSISEEQKALDSAISEMEKSLGLPDWTDQNSDLPMDAFSATPSDVKRQQLLQLLVSVDSQIKEADCDLQEILDQVSALHKFKTAMSNANKVTEDQVAQILKNQMETLLYIDQKTGELDAKVEEFKEVLDGRNAVS</sequence>
<protein>
    <recommendedName>
        <fullName evidence="10">Nucleoporin NSP1-like C-terminal domain-containing protein</fullName>
    </recommendedName>
</protein>
<feature type="region of interest" description="Disordered" evidence="9">
    <location>
        <begin position="1"/>
        <end position="72"/>
    </location>
</feature>
<keyword evidence="7" id="KW-0906">Nuclear pore complex</keyword>
<dbReference type="AlphaFoldDB" id="A0AAD5MMK5"/>
<evidence type="ECO:0000256" key="8">
    <source>
        <dbReference type="ARBA" id="ARBA00023242"/>
    </source>
</evidence>
<gene>
    <name evidence="11" type="ORF">KIN20_020522</name>
</gene>
<dbReference type="EMBL" id="JAHQIW010004163">
    <property type="protein sequence ID" value="KAJ1361305.1"/>
    <property type="molecule type" value="Genomic_DNA"/>
</dbReference>
<dbReference type="GO" id="GO:0006405">
    <property type="term" value="P:RNA export from nucleus"/>
    <property type="evidence" value="ECO:0007669"/>
    <property type="project" value="TreeGrafter"/>
</dbReference>
<dbReference type="GO" id="GO:0044613">
    <property type="term" value="C:nuclear pore central transport channel"/>
    <property type="evidence" value="ECO:0007669"/>
    <property type="project" value="TreeGrafter"/>
</dbReference>
<evidence type="ECO:0000256" key="7">
    <source>
        <dbReference type="ARBA" id="ARBA00023132"/>
    </source>
</evidence>
<evidence type="ECO:0000256" key="9">
    <source>
        <dbReference type="SAM" id="MobiDB-lite"/>
    </source>
</evidence>
<evidence type="ECO:0000313" key="12">
    <source>
        <dbReference type="Proteomes" id="UP001196413"/>
    </source>
</evidence>
<dbReference type="GO" id="GO:0005543">
    <property type="term" value="F:phospholipid binding"/>
    <property type="evidence" value="ECO:0007669"/>
    <property type="project" value="TreeGrafter"/>
</dbReference>
<organism evidence="11 12">
    <name type="scientific">Parelaphostrongylus tenuis</name>
    <name type="common">Meningeal worm</name>
    <dbReference type="NCBI Taxonomy" id="148309"/>
    <lineage>
        <taxon>Eukaryota</taxon>
        <taxon>Metazoa</taxon>
        <taxon>Ecdysozoa</taxon>
        <taxon>Nematoda</taxon>
        <taxon>Chromadorea</taxon>
        <taxon>Rhabditida</taxon>
        <taxon>Rhabditina</taxon>
        <taxon>Rhabditomorpha</taxon>
        <taxon>Strongyloidea</taxon>
        <taxon>Metastrongylidae</taxon>
        <taxon>Parelaphostrongylus</taxon>
    </lineage>
</organism>
<keyword evidence="8" id="KW-0539">Nucleus</keyword>
<accession>A0AAD5MMK5</accession>
<name>A0AAD5MMK5_PARTN</name>
<keyword evidence="6" id="KW-0811">Translocation</keyword>
<evidence type="ECO:0000256" key="2">
    <source>
        <dbReference type="ARBA" id="ARBA00005911"/>
    </source>
</evidence>
<dbReference type="InterPro" id="IPR026010">
    <property type="entry name" value="NSP1/NUP62"/>
</dbReference>
<dbReference type="Proteomes" id="UP001196413">
    <property type="component" value="Unassembled WGS sequence"/>
</dbReference>
<dbReference type="Gene3D" id="1.20.5.170">
    <property type="match status" value="1"/>
</dbReference>
<dbReference type="GO" id="GO:0017056">
    <property type="term" value="F:structural constituent of nuclear pore"/>
    <property type="evidence" value="ECO:0007669"/>
    <property type="project" value="InterPro"/>
</dbReference>
<reference evidence="11" key="1">
    <citation type="submission" date="2021-06" db="EMBL/GenBank/DDBJ databases">
        <title>Parelaphostrongylus tenuis whole genome reference sequence.</title>
        <authorList>
            <person name="Garwood T.J."/>
            <person name="Larsen P.A."/>
            <person name="Fountain-Jones N.M."/>
            <person name="Garbe J.R."/>
            <person name="Macchietto M.G."/>
            <person name="Kania S.A."/>
            <person name="Gerhold R.W."/>
            <person name="Richards J.E."/>
            <person name="Wolf T.M."/>
        </authorList>
    </citation>
    <scope>NUCLEOTIDE SEQUENCE</scope>
    <source>
        <strain evidence="11">MNPRO001-30</strain>
        <tissue evidence="11">Meninges</tissue>
    </source>
</reference>
<evidence type="ECO:0000256" key="3">
    <source>
        <dbReference type="ARBA" id="ARBA00022448"/>
    </source>
</evidence>
<dbReference type="InterPro" id="IPR007758">
    <property type="entry name" value="Nucleoporin_NSP1_C"/>
</dbReference>
<dbReference type="GO" id="GO:0006606">
    <property type="term" value="P:protein import into nucleus"/>
    <property type="evidence" value="ECO:0007669"/>
    <property type="project" value="TreeGrafter"/>
</dbReference>
<keyword evidence="5" id="KW-0653">Protein transport</keyword>
<comment type="similarity">
    <text evidence="2">Belongs to the nucleoporin NSP1/NUP62 family.</text>
</comment>
<evidence type="ECO:0000256" key="1">
    <source>
        <dbReference type="ARBA" id="ARBA00004567"/>
    </source>
</evidence>
<feature type="domain" description="Nucleoporin NSP1-like C-terminal" evidence="10">
    <location>
        <begin position="107"/>
        <end position="193"/>
    </location>
</feature>
<comment type="subcellular location">
    <subcellularLocation>
        <location evidence="1">Nucleus</location>
        <location evidence="1">Nuclear pore complex</location>
    </subcellularLocation>
</comment>